<accession>A0A9W8XXC6</accession>
<dbReference type="AlphaFoldDB" id="A0A9W8XXC6"/>
<evidence type="ECO:0000256" key="1">
    <source>
        <dbReference type="SAM" id="MobiDB-lite"/>
    </source>
</evidence>
<dbReference type="OrthoDB" id="5346740at2759"/>
<feature type="compositionally biased region" description="Polar residues" evidence="1">
    <location>
        <begin position="260"/>
        <end position="274"/>
    </location>
</feature>
<dbReference type="Pfam" id="PF15463">
    <property type="entry name" value="ECM11"/>
    <property type="match status" value="1"/>
</dbReference>
<feature type="domain" description="Extracellular mutant protein 11 C-terminal" evidence="2">
    <location>
        <begin position="360"/>
        <end position="491"/>
    </location>
</feature>
<organism evidence="3 4">
    <name type="scientific">Didymosphaeria variabile</name>
    <dbReference type="NCBI Taxonomy" id="1932322"/>
    <lineage>
        <taxon>Eukaryota</taxon>
        <taxon>Fungi</taxon>
        <taxon>Dikarya</taxon>
        <taxon>Ascomycota</taxon>
        <taxon>Pezizomycotina</taxon>
        <taxon>Dothideomycetes</taxon>
        <taxon>Pleosporomycetidae</taxon>
        <taxon>Pleosporales</taxon>
        <taxon>Massarineae</taxon>
        <taxon>Didymosphaeriaceae</taxon>
        <taxon>Didymosphaeria</taxon>
    </lineage>
</organism>
<reference evidence="3" key="1">
    <citation type="submission" date="2022-10" db="EMBL/GenBank/DDBJ databases">
        <title>Tapping the CABI collections for fungal endophytes: first genome assemblies for Collariella, Neodidymelliopsis, Ascochyta clinopodiicola, Didymella pomorum, Didymosphaeria variabile, Neocosmospora piperis and Neocucurbitaria cava.</title>
        <authorList>
            <person name="Hill R."/>
        </authorList>
    </citation>
    <scope>NUCLEOTIDE SEQUENCE</scope>
    <source>
        <strain evidence="3">IMI 356815</strain>
    </source>
</reference>
<protein>
    <recommendedName>
        <fullName evidence="2">Extracellular mutant protein 11 C-terminal domain-containing protein</fullName>
    </recommendedName>
</protein>
<evidence type="ECO:0000313" key="4">
    <source>
        <dbReference type="Proteomes" id="UP001140513"/>
    </source>
</evidence>
<dbReference type="GO" id="GO:0042790">
    <property type="term" value="P:nucleolar large rRNA transcription by RNA polymerase I"/>
    <property type="evidence" value="ECO:0007669"/>
    <property type="project" value="TreeGrafter"/>
</dbReference>
<dbReference type="EMBL" id="JAPEUX010000001">
    <property type="protein sequence ID" value="KAJ4360177.1"/>
    <property type="molecule type" value="Genomic_DNA"/>
</dbReference>
<evidence type="ECO:0000313" key="3">
    <source>
        <dbReference type="EMBL" id="KAJ4360177.1"/>
    </source>
</evidence>
<sequence>MQIPSTSLRDHHVQQHTAARRHPGTQLIYQADQLQNGQRRESGETFDGRHDLHGTDAGSSIDTTINERSLIEGAQGPQSEQGPYAHDAGLGEDEYRFEGQQSSSEESSEDGETEGDEAQNEGQDQGHDQYRSGALESYRDEAHRALATRGFLGEGDSYPSTTSGPPHELNQWGVKHQLPIDHIESGDLTESHTQYPAKGDTAYQNQPPLARANPPTTGSQAMPAVNIWKKGETVRKTEQRVNTKLNTPGAVLSSKAAPDVSSQPPSYSQATLQASHPAKAAPRQQSPARASQIPHRGARPFSIPMHAPASKQALVSPTAPASALRSAHPQIRIPPKEEPVAHYRSIEQDPVHEFEGPIGDYDTPDLFNMSYDQLRAEDFDAEPRGQVQVLSDEMQQHDLTERLVHVQKNLNAGDQEKFFRVLPTREWEDAGDWFLEQFGSIIHRAKEARQNKRKLARDFENEVEKRYRHVAKRQQNVETALGEMKEKGQGLIPKSPRASKEPVLKKIRSRKR</sequence>
<evidence type="ECO:0000259" key="2">
    <source>
        <dbReference type="Pfam" id="PF15463"/>
    </source>
</evidence>
<dbReference type="InterPro" id="IPR029178">
    <property type="entry name" value="Ecm11_C"/>
</dbReference>
<keyword evidence="4" id="KW-1185">Reference proteome</keyword>
<dbReference type="GO" id="GO:0017025">
    <property type="term" value="F:TBP-class protein binding"/>
    <property type="evidence" value="ECO:0007669"/>
    <property type="project" value="TreeGrafter"/>
</dbReference>
<dbReference type="GO" id="GO:0001164">
    <property type="term" value="F:RNA polymerase I core promoter sequence-specific DNA binding"/>
    <property type="evidence" value="ECO:0007669"/>
    <property type="project" value="TreeGrafter"/>
</dbReference>
<feature type="compositionally biased region" description="Polar residues" evidence="1">
    <location>
        <begin position="57"/>
        <end position="67"/>
    </location>
</feature>
<dbReference type="PANTHER" id="PTHR28244">
    <property type="entry name" value="RNA POLYMERASE I-SPECIFIC TRANSCRIPTION INITIATION FACTOR RRN11"/>
    <property type="match status" value="1"/>
</dbReference>
<comment type="caution">
    <text evidence="3">The sequence shown here is derived from an EMBL/GenBank/DDBJ whole genome shotgun (WGS) entry which is preliminary data.</text>
</comment>
<gene>
    <name evidence="3" type="ORF">N0V89_000737</name>
</gene>
<feature type="compositionally biased region" description="Acidic residues" evidence="1">
    <location>
        <begin position="106"/>
        <end position="119"/>
    </location>
</feature>
<feature type="compositionally biased region" description="Basic and acidic residues" evidence="1">
    <location>
        <begin position="38"/>
        <end position="54"/>
    </location>
</feature>
<dbReference type="RefSeq" id="XP_056076379.1">
    <property type="nucleotide sequence ID" value="XM_056209557.1"/>
</dbReference>
<feature type="region of interest" description="Disordered" evidence="1">
    <location>
        <begin position="1"/>
        <end position="328"/>
    </location>
</feature>
<feature type="region of interest" description="Disordered" evidence="1">
    <location>
        <begin position="475"/>
        <end position="512"/>
    </location>
</feature>
<name>A0A9W8XXC6_9PLEO</name>
<dbReference type="InterPro" id="IPR053029">
    <property type="entry name" value="RNA_pol_I-specific_init_factor"/>
</dbReference>
<dbReference type="GO" id="GO:0070860">
    <property type="term" value="C:RNA polymerase I core factor complex"/>
    <property type="evidence" value="ECO:0007669"/>
    <property type="project" value="TreeGrafter"/>
</dbReference>
<feature type="compositionally biased region" description="Basic and acidic residues" evidence="1">
    <location>
        <begin position="229"/>
        <end position="241"/>
    </location>
</feature>
<dbReference type="GeneID" id="80904267"/>
<proteinExistence type="predicted"/>
<dbReference type="PANTHER" id="PTHR28244:SF1">
    <property type="entry name" value="RNA POLYMERASE I-SPECIFIC TRANSCRIPTION INITIATION FACTOR RRN11"/>
    <property type="match status" value="1"/>
</dbReference>
<dbReference type="Proteomes" id="UP001140513">
    <property type="component" value="Unassembled WGS sequence"/>
</dbReference>